<dbReference type="SUPFAM" id="SSF53850">
    <property type="entry name" value="Periplasmic binding protein-like II"/>
    <property type="match status" value="1"/>
</dbReference>
<dbReference type="InterPro" id="IPR005119">
    <property type="entry name" value="LysR_subst-bd"/>
</dbReference>
<comment type="similarity">
    <text evidence="1">Belongs to the LysR transcriptional regulatory family.</text>
</comment>
<proteinExistence type="inferred from homology"/>
<dbReference type="KEGG" id="fat:DVK85_12560"/>
<protein>
    <submittedName>
        <fullName evidence="6">LysR family transcriptional regulator</fullName>
    </submittedName>
</protein>
<evidence type="ECO:0000313" key="7">
    <source>
        <dbReference type="Proteomes" id="UP000253951"/>
    </source>
</evidence>
<feature type="domain" description="HTH lysR-type" evidence="5">
    <location>
        <begin position="1"/>
        <end position="58"/>
    </location>
</feature>
<dbReference type="GO" id="GO:0000976">
    <property type="term" value="F:transcription cis-regulatory region binding"/>
    <property type="evidence" value="ECO:0007669"/>
    <property type="project" value="TreeGrafter"/>
</dbReference>
<dbReference type="PRINTS" id="PR00039">
    <property type="entry name" value="HTHLYSR"/>
</dbReference>
<dbReference type="InterPro" id="IPR000847">
    <property type="entry name" value="LysR_HTH_N"/>
</dbReference>
<dbReference type="InterPro" id="IPR036390">
    <property type="entry name" value="WH_DNA-bd_sf"/>
</dbReference>
<dbReference type="RefSeq" id="WP_114678776.1">
    <property type="nucleotide sequence ID" value="NZ_CP031188.1"/>
</dbReference>
<dbReference type="OrthoDB" id="9785745at2"/>
<keyword evidence="4" id="KW-0804">Transcription</keyword>
<gene>
    <name evidence="6" type="ORF">DVK85_12560</name>
</gene>
<name>A0A345HEK8_9FLAO</name>
<keyword evidence="7" id="KW-1185">Reference proteome</keyword>
<reference evidence="6 7" key="1">
    <citation type="submission" date="2018-07" db="EMBL/GenBank/DDBJ databases">
        <title>Complete genome sequence of Flavobacterium arcticum type strain SM1502T.</title>
        <authorList>
            <person name="Li Y."/>
            <person name="Li D.-D."/>
        </authorList>
    </citation>
    <scope>NUCLEOTIDE SEQUENCE [LARGE SCALE GENOMIC DNA]</scope>
    <source>
        <strain evidence="6 7">SM1502</strain>
    </source>
</reference>
<sequence>MSDFRLKVFYTVAKRLNFTKAAAELFITQPAVTKHIHELEKQFGVKLFERNGSRISLTPAGELLLQHATKIFAAYRDMDYEMASLSHRYSGMFRIGASTTIAQYVLPSILAQFNKRYADIRLEMGISNTEQVEQALAADTIDLGVIEGHTKNNLFKYTRFIKDELVLVVKAGHPLVRKQAITINELVKQPLLLREPGSGTLEVLSHALKPKGISLSDLNIEMQLGSTESMKLYIQNADVAAFLSVHSIFHELQQNRFSIIDVNGLSIERYFYFIQKKGQEGGLSELFADFAFSYNFR</sequence>
<keyword evidence="2" id="KW-0805">Transcription regulation</keyword>
<dbReference type="InterPro" id="IPR036388">
    <property type="entry name" value="WH-like_DNA-bd_sf"/>
</dbReference>
<dbReference type="SUPFAM" id="SSF46785">
    <property type="entry name" value="Winged helix' DNA-binding domain"/>
    <property type="match status" value="1"/>
</dbReference>
<dbReference type="FunFam" id="1.10.10.10:FF:000001">
    <property type="entry name" value="LysR family transcriptional regulator"/>
    <property type="match status" value="1"/>
</dbReference>
<dbReference type="CDD" id="cd08420">
    <property type="entry name" value="PBP2_CysL_like"/>
    <property type="match status" value="1"/>
</dbReference>
<evidence type="ECO:0000313" key="6">
    <source>
        <dbReference type="EMBL" id="AXG75018.1"/>
    </source>
</evidence>
<dbReference type="Pfam" id="PF03466">
    <property type="entry name" value="LysR_substrate"/>
    <property type="match status" value="1"/>
</dbReference>
<evidence type="ECO:0000256" key="2">
    <source>
        <dbReference type="ARBA" id="ARBA00023015"/>
    </source>
</evidence>
<dbReference type="GO" id="GO:0003700">
    <property type="term" value="F:DNA-binding transcription factor activity"/>
    <property type="evidence" value="ECO:0007669"/>
    <property type="project" value="InterPro"/>
</dbReference>
<dbReference type="PANTHER" id="PTHR30126:SF39">
    <property type="entry name" value="HTH-TYPE TRANSCRIPTIONAL REGULATOR CYSL"/>
    <property type="match status" value="1"/>
</dbReference>
<accession>A0A345HEK8</accession>
<dbReference type="AlphaFoldDB" id="A0A345HEK8"/>
<dbReference type="Proteomes" id="UP000253951">
    <property type="component" value="Chromosome"/>
</dbReference>
<evidence type="ECO:0000256" key="1">
    <source>
        <dbReference type="ARBA" id="ARBA00009437"/>
    </source>
</evidence>
<dbReference type="Gene3D" id="1.10.10.10">
    <property type="entry name" value="Winged helix-like DNA-binding domain superfamily/Winged helix DNA-binding domain"/>
    <property type="match status" value="1"/>
</dbReference>
<dbReference type="PANTHER" id="PTHR30126">
    <property type="entry name" value="HTH-TYPE TRANSCRIPTIONAL REGULATOR"/>
    <property type="match status" value="1"/>
</dbReference>
<dbReference type="PROSITE" id="PS50931">
    <property type="entry name" value="HTH_LYSR"/>
    <property type="match status" value="1"/>
</dbReference>
<evidence type="ECO:0000256" key="3">
    <source>
        <dbReference type="ARBA" id="ARBA00023125"/>
    </source>
</evidence>
<keyword evidence="3" id="KW-0238">DNA-binding</keyword>
<organism evidence="6 7">
    <name type="scientific">Flavobacterium arcticum</name>
    <dbReference type="NCBI Taxonomy" id="1784713"/>
    <lineage>
        <taxon>Bacteria</taxon>
        <taxon>Pseudomonadati</taxon>
        <taxon>Bacteroidota</taxon>
        <taxon>Flavobacteriia</taxon>
        <taxon>Flavobacteriales</taxon>
        <taxon>Flavobacteriaceae</taxon>
        <taxon>Flavobacterium</taxon>
    </lineage>
</organism>
<evidence type="ECO:0000259" key="5">
    <source>
        <dbReference type="PROSITE" id="PS50931"/>
    </source>
</evidence>
<dbReference type="Gene3D" id="3.40.190.290">
    <property type="match status" value="1"/>
</dbReference>
<evidence type="ECO:0000256" key="4">
    <source>
        <dbReference type="ARBA" id="ARBA00023163"/>
    </source>
</evidence>
<dbReference type="EMBL" id="CP031188">
    <property type="protein sequence ID" value="AXG75018.1"/>
    <property type="molecule type" value="Genomic_DNA"/>
</dbReference>
<dbReference type="Pfam" id="PF00126">
    <property type="entry name" value="HTH_1"/>
    <property type="match status" value="1"/>
</dbReference>